<keyword evidence="7 11" id="KW-1133">Transmembrane helix</keyword>
<comment type="caution">
    <text evidence="12">The sequence shown here is derived from an EMBL/GenBank/DDBJ whole genome shotgun (WGS) entry which is preliminary data.</text>
</comment>
<dbReference type="SUPFAM" id="SSF52540">
    <property type="entry name" value="P-loop containing nucleoside triphosphate hydrolases"/>
    <property type="match status" value="1"/>
</dbReference>
<dbReference type="PANTHER" id="PTHR45909:SF1">
    <property type="entry name" value="ADP-RIBOSYLATION FACTOR-RELATED PROTEIN 1"/>
    <property type="match status" value="1"/>
</dbReference>
<protein>
    <recommendedName>
        <fullName evidence="3">Signal recognition particle receptor subunit beta</fullName>
    </recommendedName>
</protein>
<dbReference type="GO" id="GO:0005525">
    <property type="term" value="F:GTP binding"/>
    <property type="evidence" value="ECO:0007669"/>
    <property type="project" value="UniProtKB-KW"/>
</dbReference>
<name>A0AAD5MXV9_PARTN</name>
<dbReference type="Pfam" id="PF09439">
    <property type="entry name" value="SRPRB"/>
    <property type="match status" value="1"/>
</dbReference>
<keyword evidence="10" id="KW-0675">Receptor</keyword>
<dbReference type="GO" id="GO:0006886">
    <property type="term" value="P:intracellular protein transport"/>
    <property type="evidence" value="ECO:0007669"/>
    <property type="project" value="TreeGrafter"/>
</dbReference>
<evidence type="ECO:0000256" key="11">
    <source>
        <dbReference type="SAM" id="Phobius"/>
    </source>
</evidence>
<dbReference type="PROSITE" id="PS51417">
    <property type="entry name" value="ARF"/>
    <property type="match status" value="1"/>
</dbReference>
<keyword evidence="8" id="KW-0342">GTP-binding</keyword>
<dbReference type="InterPro" id="IPR019009">
    <property type="entry name" value="SRP_receptor_beta_su"/>
</dbReference>
<comment type="subcellular location">
    <subcellularLocation>
        <location evidence="1">Endoplasmic reticulum membrane</location>
        <topology evidence="1">Single-pass membrane protein</topology>
    </subcellularLocation>
</comment>
<organism evidence="12 13">
    <name type="scientific">Parelaphostrongylus tenuis</name>
    <name type="common">Meningeal worm</name>
    <dbReference type="NCBI Taxonomy" id="148309"/>
    <lineage>
        <taxon>Eukaryota</taxon>
        <taxon>Metazoa</taxon>
        <taxon>Ecdysozoa</taxon>
        <taxon>Nematoda</taxon>
        <taxon>Chromadorea</taxon>
        <taxon>Rhabditida</taxon>
        <taxon>Rhabditina</taxon>
        <taxon>Rhabditomorpha</taxon>
        <taxon>Strongyloidea</taxon>
        <taxon>Metastrongylidae</taxon>
        <taxon>Parelaphostrongylus</taxon>
    </lineage>
</organism>
<dbReference type="GO" id="GO:0034067">
    <property type="term" value="P:protein localization to Golgi apparatus"/>
    <property type="evidence" value="ECO:0007669"/>
    <property type="project" value="TreeGrafter"/>
</dbReference>
<evidence type="ECO:0000256" key="1">
    <source>
        <dbReference type="ARBA" id="ARBA00004389"/>
    </source>
</evidence>
<dbReference type="Proteomes" id="UP001196413">
    <property type="component" value="Unassembled WGS sequence"/>
</dbReference>
<keyword evidence="6" id="KW-0256">Endoplasmic reticulum</keyword>
<evidence type="ECO:0000256" key="8">
    <source>
        <dbReference type="ARBA" id="ARBA00023134"/>
    </source>
</evidence>
<gene>
    <name evidence="12" type="ORF">KIN20_014957</name>
</gene>
<keyword evidence="5" id="KW-0547">Nucleotide-binding</keyword>
<proteinExistence type="inferred from homology"/>
<evidence type="ECO:0000256" key="10">
    <source>
        <dbReference type="ARBA" id="ARBA00023170"/>
    </source>
</evidence>
<evidence type="ECO:0000256" key="7">
    <source>
        <dbReference type="ARBA" id="ARBA00022989"/>
    </source>
</evidence>
<dbReference type="InterPro" id="IPR027417">
    <property type="entry name" value="P-loop_NTPase"/>
</dbReference>
<reference evidence="12" key="1">
    <citation type="submission" date="2021-06" db="EMBL/GenBank/DDBJ databases">
        <title>Parelaphostrongylus tenuis whole genome reference sequence.</title>
        <authorList>
            <person name="Garwood T.J."/>
            <person name="Larsen P.A."/>
            <person name="Fountain-Jones N.M."/>
            <person name="Garbe J.R."/>
            <person name="Macchietto M.G."/>
            <person name="Kania S.A."/>
            <person name="Gerhold R.W."/>
            <person name="Richards J.E."/>
            <person name="Wolf T.M."/>
        </authorList>
    </citation>
    <scope>NUCLEOTIDE SEQUENCE</scope>
    <source>
        <strain evidence="12">MNPRO001-30</strain>
        <tissue evidence="12">Meninges</tissue>
    </source>
</reference>
<dbReference type="GO" id="GO:0005789">
    <property type="term" value="C:endoplasmic reticulum membrane"/>
    <property type="evidence" value="ECO:0007669"/>
    <property type="project" value="UniProtKB-SubCell"/>
</dbReference>
<dbReference type="AlphaFoldDB" id="A0AAD5MXV9"/>
<dbReference type="GO" id="GO:0043001">
    <property type="term" value="P:Golgi to plasma membrane protein transport"/>
    <property type="evidence" value="ECO:0007669"/>
    <property type="project" value="TreeGrafter"/>
</dbReference>
<feature type="transmembrane region" description="Helical" evidence="11">
    <location>
        <begin position="32"/>
        <end position="51"/>
    </location>
</feature>
<dbReference type="GO" id="GO:0003924">
    <property type="term" value="F:GTPase activity"/>
    <property type="evidence" value="ECO:0007669"/>
    <property type="project" value="TreeGrafter"/>
</dbReference>
<evidence type="ECO:0000256" key="3">
    <source>
        <dbReference type="ARBA" id="ARBA00020256"/>
    </source>
</evidence>
<dbReference type="InterPro" id="IPR024156">
    <property type="entry name" value="Small_GTPase_ARF"/>
</dbReference>
<evidence type="ECO:0000256" key="9">
    <source>
        <dbReference type="ARBA" id="ARBA00023136"/>
    </source>
</evidence>
<accession>A0AAD5MXV9</accession>
<evidence type="ECO:0000256" key="5">
    <source>
        <dbReference type="ARBA" id="ARBA00022741"/>
    </source>
</evidence>
<keyword evidence="13" id="KW-1185">Reference proteome</keyword>
<evidence type="ECO:0000313" key="12">
    <source>
        <dbReference type="EMBL" id="KAJ1356962.1"/>
    </source>
</evidence>
<keyword evidence="9 11" id="KW-0472">Membrane</keyword>
<dbReference type="GO" id="GO:0005794">
    <property type="term" value="C:Golgi apparatus"/>
    <property type="evidence" value="ECO:0007669"/>
    <property type="project" value="TreeGrafter"/>
</dbReference>
<evidence type="ECO:0000313" key="13">
    <source>
        <dbReference type="Proteomes" id="UP001196413"/>
    </source>
</evidence>
<evidence type="ECO:0000256" key="2">
    <source>
        <dbReference type="ARBA" id="ARBA00005619"/>
    </source>
</evidence>
<dbReference type="CDD" id="cd04105">
    <property type="entry name" value="SR_beta"/>
    <property type="match status" value="1"/>
</dbReference>
<dbReference type="Gene3D" id="3.40.50.300">
    <property type="entry name" value="P-loop containing nucleotide triphosphate hydrolases"/>
    <property type="match status" value="1"/>
</dbReference>
<evidence type="ECO:0000256" key="6">
    <source>
        <dbReference type="ARBA" id="ARBA00022824"/>
    </source>
</evidence>
<keyword evidence="4 11" id="KW-0812">Transmembrane</keyword>
<evidence type="ECO:0000256" key="4">
    <source>
        <dbReference type="ARBA" id="ARBA00022692"/>
    </source>
</evidence>
<comment type="similarity">
    <text evidence="2">Belongs to the SRP receptor beta subunit family.</text>
</comment>
<dbReference type="EMBL" id="JAHQIW010002982">
    <property type="protein sequence ID" value="KAJ1356962.1"/>
    <property type="molecule type" value="Genomic_DNA"/>
</dbReference>
<dbReference type="PANTHER" id="PTHR45909">
    <property type="entry name" value="ADP-RIBOSYLATION FACTOR-RELATED PROTEIN 1"/>
    <property type="match status" value="1"/>
</dbReference>
<sequence>MEYEEVNLKGSVEELMKDEKIDIEDPVKESNLIAIAFAVLAILITIVFLLYRSLKSRADTILLIGLSDSGKTRIFAKIANKNNEPVTYTSFQENIMDIDVKGAQLKLVDFPGAERLRKQLVEKWLKKGRSSLRGIVFVVDSSTFSKRSRDVAEFLYDVILESGKKIPVVVVCNKQDHELSKSSQVIRASLEKEIGLINRTRAAALSSTDGSSVSRTLTNTGDKFTWSDLPTVVDFIECCAVNGTSVGLEALRSWIEQ</sequence>